<dbReference type="InterPro" id="IPR051279">
    <property type="entry name" value="PP1-Reg/Actin-Interact_Protein"/>
</dbReference>
<name>A0A8J4PNX0_9MYCE</name>
<dbReference type="EMBL" id="AJWJ01000428">
    <property type="protein sequence ID" value="KAF2070953.1"/>
    <property type="molecule type" value="Genomic_DNA"/>
</dbReference>
<dbReference type="Gene3D" id="3.80.10.10">
    <property type="entry name" value="Ribonuclease Inhibitor"/>
    <property type="match status" value="2"/>
</dbReference>
<dbReference type="PANTHER" id="PTHR24112">
    <property type="entry name" value="LEUCINE-RICH REPEAT, ISOFORM F-RELATED"/>
    <property type="match status" value="1"/>
</dbReference>
<organism evidence="1 2">
    <name type="scientific">Polysphondylium violaceum</name>
    <dbReference type="NCBI Taxonomy" id="133409"/>
    <lineage>
        <taxon>Eukaryota</taxon>
        <taxon>Amoebozoa</taxon>
        <taxon>Evosea</taxon>
        <taxon>Eumycetozoa</taxon>
        <taxon>Dictyostelia</taxon>
        <taxon>Dictyosteliales</taxon>
        <taxon>Dictyosteliaceae</taxon>
        <taxon>Polysphondylium</taxon>
    </lineage>
</organism>
<evidence type="ECO:0008006" key="3">
    <source>
        <dbReference type="Google" id="ProtNLM"/>
    </source>
</evidence>
<dbReference type="Proteomes" id="UP000695562">
    <property type="component" value="Unassembled WGS sequence"/>
</dbReference>
<accession>A0A8J4PNX0</accession>
<reference evidence="1" key="1">
    <citation type="submission" date="2020-01" db="EMBL/GenBank/DDBJ databases">
        <title>Development of genomics and gene disruption for Polysphondylium violaceum indicates a role for the polyketide synthase stlB in stalk morphogenesis.</title>
        <authorList>
            <person name="Narita B."/>
            <person name="Kawabe Y."/>
            <person name="Kin K."/>
            <person name="Saito T."/>
            <person name="Gibbs R."/>
            <person name="Kuspa A."/>
            <person name="Muzny D."/>
            <person name="Queller D."/>
            <person name="Richards S."/>
            <person name="Strassman J."/>
            <person name="Sucgang R."/>
            <person name="Worley K."/>
            <person name="Schaap P."/>
        </authorList>
    </citation>
    <scope>NUCLEOTIDE SEQUENCE</scope>
    <source>
        <strain evidence="1">QSvi11</strain>
    </source>
</reference>
<proteinExistence type="predicted"/>
<evidence type="ECO:0000313" key="1">
    <source>
        <dbReference type="EMBL" id="KAF2070953.1"/>
    </source>
</evidence>
<dbReference type="AlphaFoldDB" id="A0A8J4PNX0"/>
<protein>
    <recommendedName>
        <fullName evidence="3">Leucine-rich repeat-containing protein</fullName>
    </recommendedName>
</protein>
<dbReference type="OrthoDB" id="120976at2759"/>
<dbReference type="InterPro" id="IPR032675">
    <property type="entry name" value="LRR_dom_sf"/>
</dbReference>
<comment type="caution">
    <text evidence="1">The sequence shown here is derived from an EMBL/GenBank/DDBJ whole genome shotgun (WGS) entry which is preliminary data.</text>
</comment>
<dbReference type="InterPro" id="IPR001611">
    <property type="entry name" value="Leu-rich_rpt"/>
</dbReference>
<gene>
    <name evidence="1" type="ORF">CYY_007726</name>
</gene>
<evidence type="ECO:0000313" key="2">
    <source>
        <dbReference type="Proteomes" id="UP000695562"/>
    </source>
</evidence>
<dbReference type="Pfam" id="PF13516">
    <property type="entry name" value="LRR_6"/>
    <property type="match status" value="2"/>
</dbReference>
<keyword evidence="2" id="KW-1185">Reference proteome</keyword>
<dbReference type="SUPFAM" id="SSF52047">
    <property type="entry name" value="RNI-like"/>
    <property type="match status" value="2"/>
</dbReference>
<sequence>MNSNNIISTNKVSNNIDPTFLINNLPTTLVRKIVSSYYNHYYMMYKHAIDQRILIDDYSFENNGSGQLAYIWINLNLICKYWTTKVVPYLSNNFYFINSKNKLESYLKFVEYGVSFPRRFMPDRFGKAVKQPAHLVKAPVEITNLEIFIDQRQIKSYPDAIIPPQVYDMILQTKGLSKFKFLHSAYKTTMDLYYVLQSLSDPSRSFITHLDISGNVAGNKEFAALHNFIMTSKTLESLNMSSLKIYTDIQPVAADKSLVYALRNCKTLQKVYVNDRDGRYDNFVGGATEFVYWALKESNLRVFHYISNATLDSFEQLRPSYSSSDTDPEIQDQQFYTIQPHLRELKMVLRVHHNNPFMAYLGTVFNNNGFDHLVHLDISKTVFEVEPTSIKILDGISFIKGLQELNLSGATFSFEDSPFADRFDFIGRITQLSTLNLSNIGLNNEKASKLLAMLETNHVRTLTALDISKNNLSIQCLTALTSLIKHPESKLAKLNLCRNAFGGYMNILLLSFQLSHSLTDINLSFNNFTDREGVQLCKYLEKNTTLRDLNIAGNHFQLLTPNYLQYALLANTTLVSLNFSNIHLDSIGIAYVFEGISERSNLSLLVLKDVLERGSKGPAGNLITSFIKTCGLKCIVIDD</sequence>